<gene>
    <name evidence="2" type="ORF">JY572_26995</name>
</gene>
<evidence type="ECO:0000313" key="3">
    <source>
        <dbReference type="Proteomes" id="UP000663090"/>
    </source>
</evidence>
<proteinExistence type="predicted"/>
<keyword evidence="1" id="KW-0732">Signal</keyword>
<dbReference type="EMBL" id="CP071091">
    <property type="protein sequence ID" value="QSQ12016.1"/>
    <property type="molecule type" value="Genomic_DNA"/>
</dbReference>
<evidence type="ECO:0008006" key="4">
    <source>
        <dbReference type="Google" id="ProtNLM"/>
    </source>
</evidence>
<name>A0ABX7N3N4_9BACT</name>
<feature type="signal peptide" evidence="1">
    <location>
        <begin position="1"/>
        <end position="33"/>
    </location>
</feature>
<feature type="chain" id="PRO_5046405293" description="Lipoprotein" evidence="1">
    <location>
        <begin position="34"/>
        <end position="116"/>
    </location>
</feature>
<keyword evidence="3" id="KW-1185">Reference proteome</keyword>
<dbReference type="Proteomes" id="UP000663090">
    <property type="component" value="Chromosome"/>
</dbReference>
<evidence type="ECO:0000313" key="2">
    <source>
        <dbReference type="EMBL" id="QSQ12016.1"/>
    </source>
</evidence>
<accession>A0ABX7N3N4</accession>
<dbReference type="RefSeq" id="WP_206713751.1">
    <property type="nucleotide sequence ID" value="NZ_CP071091.1"/>
</dbReference>
<organism evidence="2 3">
    <name type="scientific">Myxococcus landrumensis</name>
    <dbReference type="NCBI Taxonomy" id="2813577"/>
    <lineage>
        <taxon>Bacteria</taxon>
        <taxon>Pseudomonadati</taxon>
        <taxon>Myxococcota</taxon>
        <taxon>Myxococcia</taxon>
        <taxon>Myxococcales</taxon>
        <taxon>Cystobacterineae</taxon>
        <taxon>Myxococcaceae</taxon>
        <taxon>Myxococcus</taxon>
    </lineage>
</organism>
<evidence type="ECO:0000256" key="1">
    <source>
        <dbReference type="SAM" id="SignalP"/>
    </source>
</evidence>
<sequence length="116" mass="12498">MLVPSRDLRGGFMLFLLRAALCGLLGLSASAWAQSPECAEHESPRQGPVTDVGLMAPETQVDQAFFQRVTLMGTEPASREATSPESIDSVDDADVMKQRHSSFLTLRFTSAGTVTP</sequence>
<reference evidence="2 3" key="1">
    <citation type="submission" date="2021-02" db="EMBL/GenBank/DDBJ databases">
        <title>De Novo genome assembly of isolated myxobacteria.</title>
        <authorList>
            <person name="Stevens D.C."/>
        </authorList>
    </citation>
    <scope>NUCLEOTIDE SEQUENCE [LARGE SCALE GENOMIC DNA]</scope>
    <source>
        <strain evidence="2 3">SCHIC003</strain>
    </source>
</reference>
<protein>
    <recommendedName>
        <fullName evidence="4">Lipoprotein</fullName>
    </recommendedName>
</protein>